<dbReference type="Proteomes" id="UP000469559">
    <property type="component" value="Unassembled WGS sequence"/>
</dbReference>
<dbReference type="EMBL" id="QGMF01000922">
    <property type="protein sequence ID" value="TVY13551.1"/>
    <property type="molecule type" value="Genomic_DNA"/>
</dbReference>
<feature type="compositionally biased region" description="Low complexity" evidence="1">
    <location>
        <begin position="15"/>
        <end position="25"/>
    </location>
</feature>
<dbReference type="OrthoDB" id="3535998at2759"/>
<dbReference type="PANTHER" id="PTHR37012:SF2">
    <property type="entry name" value="BZIP DOMAIN-CONTAINING PROTEIN-RELATED"/>
    <property type="match status" value="1"/>
</dbReference>
<evidence type="ECO:0008006" key="4">
    <source>
        <dbReference type="Google" id="ProtNLM"/>
    </source>
</evidence>
<feature type="region of interest" description="Disordered" evidence="1">
    <location>
        <begin position="58"/>
        <end position="89"/>
    </location>
</feature>
<dbReference type="SUPFAM" id="SSF57959">
    <property type="entry name" value="Leucine zipper domain"/>
    <property type="match status" value="1"/>
</dbReference>
<feature type="non-terminal residue" evidence="2">
    <location>
        <position position="1"/>
    </location>
</feature>
<gene>
    <name evidence="2" type="ORF">LARI1_G008694</name>
</gene>
<protein>
    <recommendedName>
        <fullName evidence="4">BZIP transcription factor</fullName>
    </recommendedName>
</protein>
<evidence type="ECO:0000256" key="1">
    <source>
        <dbReference type="SAM" id="MobiDB-lite"/>
    </source>
</evidence>
<dbReference type="AlphaFoldDB" id="A0A8T9B2J5"/>
<feature type="compositionally biased region" description="Basic and acidic residues" evidence="1">
    <location>
        <begin position="76"/>
        <end position="89"/>
    </location>
</feature>
<keyword evidence="3" id="KW-1185">Reference proteome</keyword>
<proteinExistence type="predicted"/>
<dbReference type="InterPro" id="IPR021833">
    <property type="entry name" value="DUF3425"/>
</dbReference>
<name>A0A8T9B2J5_9HELO</name>
<dbReference type="GO" id="GO:0003700">
    <property type="term" value="F:DNA-binding transcription factor activity"/>
    <property type="evidence" value="ECO:0007669"/>
    <property type="project" value="InterPro"/>
</dbReference>
<dbReference type="Pfam" id="PF11905">
    <property type="entry name" value="DUF3425"/>
    <property type="match status" value="1"/>
</dbReference>
<dbReference type="InterPro" id="IPR046347">
    <property type="entry name" value="bZIP_sf"/>
</dbReference>
<sequence length="517" mass="58074">MRTPPPSATGTDTMSSARSSASPPAVEEEPRKKGACVCARVLIASLELLLLTLDAGSRGGKRSVTHLSKAQLARKRANDREAQRNIRQRTKEHIETLEKKVKELEGYSRSGSMDSIVKRNKELEEEVKNLRAQIALQSASVVPVASDGVTTPDEMSEDMLIPRKESLEWSPESEPCPWPGAVSHDIANANNTYASSTSQIYPPESAAIGYDNQEMEASQQIPTVTAAPVWVCIPKRLFFQDDNRIRGFQVHQSDPDSESIAQQLYKLQAKRLKTDPMGFGNTTQALSQPISQPPLSQPTPAWTPFPAAFNQPSRFTDLRPSGFTDLMISVIQSQRHLAFHGGAIEDGVEYPSVNILFNQPGSTKPPSSFTEIMARYSAILSYRGFPLIPEKLASFMCMYRFVQWQISPTYETYKRLHDWQAPRPCQIVVPHPAWMDLPPWGKFREKVIENQDRYDNVEFQTDYAANFSVNFQGDPMQALIFENGQIKVSPLMDRHLSDISNMSMKKPFADKYPEFKD</sequence>
<dbReference type="Gene3D" id="1.20.5.170">
    <property type="match status" value="1"/>
</dbReference>
<dbReference type="CDD" id="cd14688">
    <property type="entry name" value="bZIP_YAP"/>
    <property type="match status" value="1"/>
</dbReference>
<feature type="region of interest" description="Disordered" evidence="1">
    <location>
        <begin position="1"/>
        <end position="33"/>
    </location>
</feature>
<organism evidence="2 3">
    <name type="scientific">Lachnellula arida</name>
    <dbReference type="NCBI Taxonomy" id="1316785"/>
    <lineage>
        <taxon>Eukaryota</taxon>
        <taxon>Fungi</taxon>
        <taxon>Dikarya</taxon>
        <taxon>Ascomycota</taxon>
        <taxon>Pezizomycotina</taxon>
        <taxon>Leotiomycetes</taxon>
        <taxon>Helotiales</taxon>
        <taxon>Lachnaceae</taxon>
        <taxon>Lachnellula</taxon>
    </lineage>
</organism>
<dbReference type="PANTHER" id="PTHR37012">
    <property type="entry name" value="B-ZIP TRANSCRIPTION FACTOR (EUROFUNG)-RELATED"/>
    <property type="match status" value="1"/>
</dbReference>
<comment type="caution">
    <text evidence="2">The sequence shown here is derived from an EMBL/GenBank/DDBJ whole genome shotgun (WGS) entry which is preliminary data.</text>
</comment>
<evidence type="ECO:0000313" key="3">
    <source>
        <dbReference type="Proteomes" id="UP000469559"/>
    </source>
</evidence>
<reference evidence="2 3" key="1">
    <citation type="submission" date="2018-05" db="EMBL/GenBank/DDBJ databases">
        <title>Whole genome sequencing for identification of molecular markers to develop diagnostic detection tools for the regulated plant pathogen Lachnellula willkommii.</title>
        <authorList>
            <person name="Giroux E."/>
            <person name="Bilodeau G."/>
        </authorList>
    </citation>
    <scope>NUCLEOTIDE SEQUENCE [LARGE SCALE GENOMIC DNA]</scope>
    <source>
        <strain evidence="2 3">CBS 203.66</strain>
    </source>
</reference>
<evidence type="ECO:0000313" key="2">
    <source>
        <dbReference type="EMBL" id="TVY13551.1"/>
    </source>
</evidence>
<accession>A0A8T9B2J5</accession>